<accession>A0A835QDM2</accession>
<dbReference type="OrthoDB" id="1706427at2759"/>
<dbReference type="AlphaFoldDB" id="A0A835QDM2"/>
<dbReference type="GO" id="GO:0000226">
    <property type="term" value="P:microtubule cytoskeleton organization"/>
    <property type="evidence" value="ECO:0007669"/>
    <property type="project" value="InterPro"/>
</dbReference>
<protein>
    <submittedName>
        <fullName evidence="3">Uncharacterized protein</fullName>
    </submittedName>
</protein>
<dbReference type="Pfam" id="PF03999">
    <property type="entry name" value="MAP65_ASE1"/>
    <property type="match status" value="1"/>
</dbReference>
<keyword evidence="2" id="KW-0493">Microtubule</keyword>
<comment type="similarity">
    <text evidence="1">Belongs to the MAP65/ASE1 family.</text>
</comment>
<comment type="caution">
    <text evidence="3">The sequence shown here is derived from an EMBL/GenBank/DDBJ whole genome shotgun (WGS) entry which is preliminary data.</text>
</comment>
<evidence type="ECO:0000313" key="3">
    <source>
        <dbReference type="EMBL" id="KAG0471246.1"/>
    </source>
</evidence>
<dbReference type="InterPro" id="IPR007145">
    <property type="entry name" value="MAP65_Ase1_PRC1"/>
</dbReference>
<proteinExistence type="inferred from homology"/>
<reference evidence="3 4" key="1">
    <citation type="journal article" date="2020" name="Nat. Food">
        <title>A phased Vanilla planifolia genome enables genetic improvement of flavour and production.</title>
        <authorList>
            <person name="Hasing T."/>
            <person name="Tang H."/>
            <person name="Brym M."/>
            <person name="Khazi F."/>
            <person name="Huang T."/>
            <person name="Chambers A.H."/>
        </authorList>
    </citation>
    <scope>NUCLEOTIDE SEQUENCE [LARGE SCALE GENOMIC DNA]</scope>
    <source>
        <tissue evidence="3">Leaf</tissue>
    </source>
</reference>
<dbReference type="PANTHER" id="PTHR19321:SF0">
    <property type="entry name" value="65-KDA MICROTUBULE-ASSOCIATED PROTEIN 6"/>
    <property type="match status" value="1"/>
</dbReference>
<organism evidence="3 4">
    <name type="scientific">Vanilla planifolia</name>
    <name type="common">Vanilla</name>
    <dbReference type="NCBI Taxonomy" id="51239"/>
    <lineage>
        <taxon>Eukaryota</taxon>
        <taxon>Viridiplantae</taxon>
        <taxon>Streptophyta</taxon>
        <taxon>Embryophyta</taxon>
        <taxon>Tracheophyta</taxon>
        <taxon>Spermatophyta</taxon>
        <taxon>Magnoliopsida</taxon>
        <taxon>Liliopsida</taxon>
        <taxon>Asparagales</taxon>
        <taxon>Orchidaceae</taxon>
        <taxon>Vanilloideae</taxon>
        <taxon>Vanilleae</taxon>
        <taxon>Vanilla</taxon>
    </lineage>
</organism>
<evidence type="ECO:0000256" key="2">
    <source>
        <dbReference type="ARBA" id="ARBA00022701"/>
    </source>
</evidence>
<evidence type="ECO:0000256" key="1">
    <source>
        <dbReference type="ARBA" id="ARBA00006187"/>
    </source>
</evidence>
<dbReference type="PANTHER" id="PTHR19321">
    <property type="entry name" value="PROTEIN REGULATOR OF CYTOKINESIS 1 PRC1-RELATED"/>
    <property type="match status" value="1"/>
</dbReference>
<dbReference type="GO" id="GO:0005737">
    <property type="term" value="C:cytoplasm"/>
    <property type="evidence" value="ECO:0007669"/>
    <property type="project" value="TreeGrafter"/>
</dbReference>
<dbReference type="EMBL" id="JADCNM010000008">
    <property type="protein sequence ID" value="KAG0471246.1"/>
    <property type="molecule type" value="Genomic_DNA"/>
</dbReference>
<dbReference type="GO" id="GO:0005819">
    <property type="term" value="C:spindle"/>
    <property type="evidence" value="ECO:0007669"/>
    <property type="project" value="TreeGrafter"/>
</dbReference>
<sequence>MVGNGAVRLSLTSLNMDTTCGALLSELEQIWTEIGETDAEKDDMLLELEMECLQVYRKKVDEANNTRALVRQSLAAKKKPNWQL</sequence>
<dbReference type="GO" id="GO:0005874">
    <property type="term" value="C:microtubule"/>
    <property type="evidence" value="ECO:0007669"/>
    <property type="project" value="UniProtKB-KW"/>
</dbReference>
<name>A0A835QDM2_VANPL</name>
<dbReference type="Proteomes" id="UP000639772">
    <property type="component" value="Unassembled WGS sequence"/>
</dbReference>
<evidence type="ECO:0000313" key="4">
    <source>
        <dbReference type="Proteomes" id="UP000639772"/>
    </source>
</evidence>
<gene>
    <name evidence="3" type="ORF">HPP92_015792</name>
</gene>
<dbReference type="GO" id="GO:0008017">
    <property type="term" value="F:microtubule binding"/>
    <property type="evidence" value="ECO:0007669"/>
    <property type="project" value="InterPro"/>
</dbReference>